<dbReference type="GO" id="GO:0003677">
    <property type="term" value="F:DNA binding"/>
    <property type="evidence" value="ECO:0007669"/>
    <property type="project" value="UniProtKB-KW"/>
</dbReference>
<dbReference type="InterPro" id="IPR041657">
    <property type="entry name" value="HTH_17"/>
</dbReference>
<dbReference type="AlphaFoldDB" id="A0A430SB13"/>
<dbReference type="EMBL" id="PEMD01000118">
    <property type="protein sequence ID" value="RTH33179.1"/>
    <property type="molecule type" value="Genomic_DNA"/>
</dbReference>
<proteinExistence type="predicted"/>
<protein>
    <submittedName>
        <fullName evidence="2">DNA-binding protein</fullName>
    </submittedName>
</protein>
<dbReference type="Pfam" id="PF12728">
    <property type="entry name" value="HTH_17"/>
    <property type="match status" value="1"/>
</dbReference>
<comment type="caution">
    <text evidence="2">The sequence shown here is derived from an EMBL/GenBank/DDBJ whole genome shotgun (WGS) entry which is preliminary data.</text>
</comment>
<organism evidence="2 3">
    <name type="scientific">Thermus scotoductus</name>
    <dbReference type="NCBI Taxonomy" id="37636"/>
    <lineage>
        <taxon>Bacteria</taxon>
        <taxon>Thermotogati</taxon>
        <taxon>Deinococcota</taxon>
        <taxon>Deinococci</taxon>
        <taxon>Thermales</taxon>
        <taxon>Thermaceae</taxon>
        <taxon>Thermus</taxon>
    </lineage>
</organism>
<dbReference type="NCBIfam" id="TIGR01764">
    <property type="entry name" value="excise"/>
    <property type="match status" value="1"/>
</dbReference>
<reference evidence="2 3" key="1">
    <citation type="journal article" date="2019" name="Extremophiles">
        <title>Biogeography of thermophiles and predominance of Thermus scotoductus in domestic water heaters.</title>
        <authorList>
            <person name="Wilpiszeski R.L."/>
            <person name="Zhang Z."/>
            <person name="House C.H."/>
        </authorList>
    </citation>
    <scope>NUCLEOTIDE SEQUENCE [LARGE SCALE GENOMIC DNA]</scope>
    <source>
        <strain evidence="2 3">20_S20</strain>
    </source>
</reference>
<dbReference type="InterPro" id="IPR010093">
    <property type="entry name" value="SinI_DNA-bd"/>
</dbReference>
<gene>
    <name evidence="2" type="ORF">CSW33_04865</name>
</gene>
<evidence type="ECO:0000259" key="1">
    <source>
        <dbReference type="Pfam" id="PF12728"/>
    </source>
</evidence>
<name>A0A430SB13_THESC</name>
<feature type="domain" description="Helix-turn-helix" evidence="1">
    <location>
        <begin position="6"/>
        <end position="51"/>
    </location>
</feature>
<accession>A0A430SB13</accession>
<evidence type="ECO:0000313" key="3">
    <source>
        <dbReference type="Proteomes" id="UP000286928"/>
    </source>
</evidence>
<evidence type="ECO:0000313" key="2">
    <source>
        <dbReference type="EMBL" id="RTH33179.1"/>
    </source>
</evidence>
<sequence length="68" mass="7618">MRKLGLSVKEAASALGVHPNHIYRLVWRGELRAARLGARLIIPRKEIERLLGVPVDLEEDAPEAPRGR</sequence>
<dbReference type="Proteomes" id="UP000286928">
    <property type="component" value="Unassembled WGS sequence"/>
</dbReference>
<keyword evidence="2" id="KW-0238">DNA-binding</keyword>
<dbReference type="RefSeq" id="WP_126164779.1">
    <property type="nucleotide sequence ID" value="NZ_PELO01000131.1"/>
</dbReference>